<comment type="caution">
    <text evidence="1">The sequence shown here is derived from an EMBL/GenBank/DDBJ whole genome shotgun (WGS) entry which is preliminary data.</text>
</comment>
<dbReference type="AlphaFoldDB" id="A0A5J4UK58"/>
<accession>A0A5J4UK58</accession>
<name>A0A5J4UK58_9EUKA</name>
<evidence type="ECO:0000313" key="1">
    <source>
        <dbReference type="EMBL" id="KAA6370797.1"/>
    </source>
</evidence>
<evidence type="ECO:0000313" key="2">
    <source>
        <dbReference type="Proteomes" id="UP000324800"/>
    </source>
</evidence>
<proteinExistence type="predicted"/>
<protein>
    <submittedName>
        <fullName evidence="1">Uncharacterized protein</fullName>
    </submittedName>
</protein>
<sequence length="110" mass="12180">MADPPEFLGFVWDIWFSVSKPGLERTQWADSLIRNLANLELSNSLADFKIVVRIVYSSFNVLCSVALNNSANLATINTSTSIAVIALLCVISRSDLSHELFNQVGMDLLF</sequence>
<dbReference type="EMBL" id="SNRW01015051">
    <property type="protein sequence ID" value="KAA6370797.1"/>
    <property type="molecule type" value="Genomic_DNA"/>
</dbReference>
<organism evidence="1 2">
    <name type="scientific">Streblomastix strix</name>
    <dbReference type="NCBI Taxonomy" id="222440"/>
    <lineage>
        <taxon>Eukaryota</taxon>
        <taxon>Metamonada</taxon>
        <taxon>Preaxostyla</taxon>
        <taxon>Oxymonadida</taxon>
        <taxon>Streblomastigidae</taxon>
        <taxon>Streblomastix</taxon>
    </lineage>
</organism>
<dbReference type="Proteomes" id="UP000324800">
    <property type="component" value="Unassembled WGS sequence"/>
</dbReference>
<gene>
    <name evidence="1" type="ORF">EZS28_033677</name>
</gene>
<reference evidence="1 2" key="1">
    <citation type="submission" date="2019-03" db="EMBL/GenBank/DDBJ databases">
        <title>Single cell metagenomics reveals metabolic interactions within the superorganism composed of flagellate Streblomastix strix and complex community of Bacteroidetes bacteria on its surface.</title>
        <authorList>
            <person name="Treitli S.C."/>
            <person name="Kolisko M."/>
            <person name="Husnik F."/>
            <person name="Keeling P."/>
            <person name="Hampl V."/>
        </authorList>
    </citation>
    <scope>NUCLEOTIDE SEQUENCE [LARGE SCALE GENOMIC DNA]</scope>
    <source>
        <strain evidence="1">ST1C</strain>
    </source>
</reference>